<evidence type="ECO:0000313" key="2">
    <source>
        <dbReference type="Proteomes" id="UP001162992"/>
    </source>
</evidence>
<name>A0ACC2D6C2_DIPCM</name>
<dbReference type="EMBL" id="CM055098">
    <property type="protein sequence ID" value="KAJ7549795.1"/>
    <property type="molecule type" value="Genomic_DNA"/>
</dbReference>
<sequence length="433" mass="47591">MGEDFLRLRCKVQHYDWGRTGADSKVAQLHALMSGIPVQEGVPYAELWMGTHESGPSFVFWEGMQSGQEGVPLKDWLKEHPDALGQKVVERWGADLPYLFKVLSVAKALSIQAHPDKKLAETLHQKRPDLYKDPNHKPEMALALTPFEALCGFVTPEELKNALDTVPELTNVLDQQVFEGLITIQNSGSPEEAALSLRRAFTELMTLGKPIVAETVSNLVSRLTKEKQLRDLTEKEELVLRLETQYPGDVGILSAFFLNFIKLLPGQAVYLAANEPHAYLSGECIECMATSDNVVRAGLTPKYRDTETLCSMLTYKQGLPEILTGTPVNSFTKRYSPPFDEFEVDHIVVPSGDKVSFAAISGPSIYLVCEGVGTLTPQRSTIFGLKVGDIFFIPAGKDIEVSAITEADVSGKASSSLQLYRAGVSSKVLTNSI</sequence>
<protein>
    <submittedName>
        <fullName evidence="1">Uncharacterized protein</fullName>
    </submittedName>
</protein>
<organism evidence="1 2">
    <name type="scientific">Diphasiastrum complanatum</name>
    <name type="common">Issler's clubmoss</name>
    <name type="synonym">Lycopodium complanatum</name>
    <dbReference type="NCBI Taxonomy" id="34168"/>
    <lineage>
        <taxon>Eukaryota</taxon>
        <taxon>Viridiplantae</taxon>
        <taxon>Streptophyta</taxon>
        <taxon>Embryophyta</taxon>
        <taxon>Tracheophyta</taxon>
        <taxon>Lycopodiopsida</taxon>
        <taxon>Lycopodiales</taxon>
        <taxon>Lycopodiaceae</taxon>
        <taxon>Lycopodioideae</taxon>
        <taxon>Diphasiastrum</taxon>
    </lineage>
</organism>
<reference evidence="2" key="1">
    <citation type="journal article" date="2024" name="Proc. Natl. Acad. Sci. U.S.A.">
        <title>Extraordinary preservation of gene collinearity over three hundred million years revealed in homosporous lycophytes.</title>
        <authorList>
            <person name="Li C."/>
            <person name="Wickell D."/>
            <person name="Kuo L.Y."/>
            <person name="Chen X."/>
            <person name="Nie B."/>
            <person name="Liao X."/>
            <person name="Peng D."/>
            <person name="Ji J."/>
            <person name="Jenkins J."/>
            <person name="Williams M."/>
            <person name="Shu S."/>
            <person name="Plott C."/>
            <person name="Barry K."/>
            <person name="Rajasekar S."/>
            <person name="Grimwood J."/>
            <person name="Han X."/>
            <person name="Sun S."/>
            <person name="Hou Z."/>
            <person name="He W."/>
            <person name="Dai G."/>
            <person name="Sun C."/>
            <person name="Schmutz J."/>
            <person name="Leebens-Mack J.H."/>
            <person name="Li F.W."/>
            <person name="Wang L."/>
        </authorList>
    </citation>
    <scope>NUCLEOTIDE SEQUENCE [LARGE SCALE GENOMIC DNA]</scope>
    <source>
        <strain evidence="2">cv. PW_Plant_1</strain>
    </source>
</reference>
<proteinExistence type="predicted"/>
<keyword evidence="2" id="KW-1185">Reference proteome</keyword>
<evidence type="ECO:0000313" key="1">
    <source>
        <dbReference type="EMBL" id="KAJ7549795.1"/>
    </source>
</evidence>
<gene>
    <name evidence="1" type="ORF">O6H91_07G069700</name>
</gene>
<accession>A0ACC2D6C2</accession>
<comment type="caution">
    <text evidence="1">The sequence shown here is derived from an EMBL/GenBank/DDBJ whole genome shotgun (WGS) entry which is preliminary data.</text>
</comment>
<dbReference type="Proteomes" id="UP001162992">
    <property type="component" value="Chromosome 7"/>
</dbReference>